<evidence type="ECO:0000256" key="2">
    <source>
        <dbReference type="ARBA" id="ARBA00022723"/>
    </source>
</evidence>
<keyword evidence="4" id="KW-0862">Zinc</keyword>
<evidence type="ECO:0000256" key="6">
    <source>
        <dbReference type="PROSITE-ProRule" id="PRU00309"/>
    </source>
</evidence>
<feature type="coiled-coil region" evidence="7">
    <location>
        <begin position="168"/>
        <end position="202"/>
    </location>
</feature>
<dbReference type="GO" id="GO:0008270">
    <property type="term" value="F:zinc ion binding"/>
    <property type="evidence" value="ECO:0007669"/>
    <property type="project" value="UniProtKB-KW"/>
</dbReference>
<dbReference type="InterPro" id="IPR027806">
    <property type="entry name" value="HARBI1_dom"/>
</dbReference>
<evidence type="ECO:0000256" key="7">
    <source>
        <dbReference type="SAM" id="Coils"/>
    </source>
</evidence>
<evidence type="ECO:0000313" key="9">
    <source>
        <dbReference type="EMBL" id="CAG9813048.1"/>
    </source>
</evidence>
<reference evidence="9" key="1">
    <citation type="submission" date="2022-01" db="EMBL/GenBank/DDBJ databases">
        <authorList>
            <person name="King R."/>
        </authorList>
    </citation>
    <scope>NUCLEOTIDE SEQUENCE</scope>
</reference>
<feature type="domain" description="THAP-type" evidence="8">
    <location>
        <begin position="1"/>
        <end position="80"/>
    </location>
</feature>
<dbReference type="InterPro" id="IPR027805">
    <property type="entry name" value="Transposase_HTH_dom"/>
</dbReference>
<dbReference type="AlphaFoldDB" id="A0A9N9WXA9"/>
<evidence type="ECO:0000313" key="10">
    <source>
        <dbReference type="Proteomes" id="UP001153737"/>
    </source>
</evidence>
<keyword evidence="10" id="KW-1185">Reference proteome</keyword>
<dbReference type="PANTHER" id="PTHR23080:SF141">
    <property type="entry name" value="TRANSPOSASE HELIX-TURN-HELIX DOMAIN-CONTAINING PROTEIN"/>
    <property type="match status" value="1"/>
</dbReference>
<evidence type="ECO:0000256" key="1">
    <source>
        <dbReference type="ARBA" id="ARBA00001968"/>
    </source>
</evidence>
<dbReference type="SMART" id="SM00692">
    <property type="entry name" value="DM3"/>
    <property type="match status" value="1"/>
</dbReference>
<dbReference type="InterPro" id="IPR038441">
    <property type="entry name" value="THAP_Znf_sf"/>
</dbReference>
<dbReference type="SMART" id="SM00980">
    <property type="entry name" value="THAP"/>
    <property type="match status" value="1"/>
</dbReference>
<dbReference type="PROSITE" id="PS50950">
    <property type="entry name" value="ZF_THAP"/>
    <property type="match status" value="1"/>
</dbReference>
<comment type="cofactor">
    <cofactor evidence="1">
        <name>a divalent metal cation</name>
        <dbReference type="ChEBI" id="CHEBI:60240"/>
    </cofactor>
</comment>
<keyword evidence="2" id="KW-0479">Metal-binding</keyword>
<dbReference type="PANTHER" id="PTHR23080">
    <property type="entry name" value="THAP DOMAIN PROTEIN"/>
    <property type="match status" value="1"/>
</dbReference>
<dbReference type="Pfam" id="PF13613">
    <property type="entry name" value="HTH_Tnp_4"/>
    <property type="match status" value="1"/>
</dbReference>
<dbReference type="InterPro" id="IPR006612">
    <property type="entry name" value="THAP_Znf"/>
</dbReference>
<accession>A0A9N9WXA9</accession>
<gene>
    <name evidence="9" type="ORF">PHAECO_LOCUS798</name>
</gene>
<dbReference type="OrthoDB" id="6496153at2759"/>
<protein>
    <recommendedName>
        <fullName evidence="8">THAP-type domain-containing protein</fullName>
    </recommendedName>
</protein>
<proteinExistence type="predicted"/>
<reference evidence="9" key="2">
    <citation type="submission" date="2022-10" db="EMBL/GenBank/DDBJ databases">
        <authorList>
            <consortium name="ENA_rothamsted_submissions"/>
            <consortium name="culmorum"/>
            <person name="King R."/>
        </authorList>
    </citation>
    <scope>NUCLEOTIDE SEQUENCE</scope>
</reference>
<dbReference type="Proteomes" id="UP001153737">
    <property type="component" value="Chromosome 1"/>
</dbReference>
<keyword evidence="5 6" id="KW-0238">DNA-binding</keyword>
<organism evidence="9 10">
    <name type="scientific">Phaedon cochleariae</name>
    <name type="common">Mustard beetle</name>
    <dbReference type="NCBI Taxonomy" id="80249"/>
    <lineage>
        <taxon>Eukaryota</taxon>
        <taxon>Metazoa</taxon>
        <taxon>Ecdysozoa</taxon>
        <taxon>Arthropoda</taxon>
        <taxon>Hexapoda</taxon>
        <taxon>Insecta</taxon>
        <taxon>Pterygota</taxon>
        <taxon>Neoptera</taxon>
        <taxon>Endopterygota</taxon>
        <taxon>Coleoptera</taxon>
        <taxon>Polyphaga</taxon>
        <taxon>Cucujiformia</taxon>
        <taxon>Chrysomeloidea</taxon>
        <taxon>Chrysomelidae</taxon>
        <taxon>Chrysomelinae</taxon>
        <taxon>Chrysomelini</taxon>
        <taxon>Phaedon</taxon>
    </lineage>
</organism>
<dbReference type="Pfam" id="PF05485">
    <property type="entry name" value="THAP"/>
    <property type="match status" value="1"/>
</dbReference>
<keyword evidence="7" id="KW-0175">Coiled coil</keyword>
<dbReference type="Gene3D" id="6.20.210.20">
    <property type="entry name" value="THAP domain"/>
    <property type="match status" value="1"/>
</dbReference>
<dbReference type="EMBL" id="OU896707">
    <property type="protein sequence ID" value="CAG9813048.1"/>
    <property type="molecule type" value="Genomic_DNA"/>
</dbReference>
<evidence type="ECO:0000256" key="5">
    <source>
        <dbReference type="ARBA" id="ARBA00023125"/>
    </source>
</evidence>
<sequence>MVMKCFVCSAEWNRNSFRTFHRIPKDSEKRRRWAEFLGLTDNYTNMDIVRVCSAHFPVDDFIMKPGGKRCLKYTALPILGGGQSLNDFPDMQERQLENITELMEPSQKKIKRHCLNLRAWSINPSHTSSSTMTASGSLILSHSETDDDKKQPDTKDVTSQTTFIWKDWKSLKAENKQLKEENSKLRKKVKELENNKAGENMNNFVESLKLNEKKCKFYTSLTFTNILALFSFLQPIESLQYWGCKNSDVDRPLRKKCNALEELIIVLIRLRTGLLIEDIHYRFNISVGLVTKLFTSWIQHIYCRFNVLRPMMFPSRTLIQQHLPSEFKKLKNIRVIIDCTEFYCQTPSNFEHQSNLYSSYKAHTTFKVLIGCTPNGAISFVSDLFEGSISDKELVKKSNLMDLLEEGDLVLADRGFNIEDLTIKKKVALNIPPFLKGRDKLTAQEEIETKQIAKKRIYVEHVVGRIKSFRLLKRNLSLSMRGILSQMVFVTACLVNFQEPILNGGNTN</sequence>
<evidence type="ECO:0000259" key="8">
    <source>
        <dbReference type="PROSITE" id="PS50950"/>
    </source>
</evidence>
<name>A0A9N9WXA9_PHACE</name>
<dbReference type="SUPFAM" id="SSF57716">
    <property type="entry name" value="Glucocorticoid receptor-like (DNA-binding domain)"/>
    <property type="match status" value="1"/>
</dbReference>
<keyword evidence="3 6" id="KW-0863">Zinc-finger</keyword>
<dbReference type="Pfam" id="PF13359">
    <property type="entry name" value="DDE_Tnp_4"/>
    <property type="match status" value="1"/>
</dbReference>
<evidence type="ECO:0000256" key="4">
    <source>
        <dbReference type="ARBA" id="ARBA00022833"/>
    </source>
</evidence>
<evidence type="ECO:0000256" key="3">
    <source>
        <dbReference type="ARBA" id="ARBA00022771"/>
    </source>
</evidence>
<dbReference type="GO" id="GO:0003677">
    <property type="term" value="F:DNA binding"/>
    <property type="evidence" value="ECO:0007669"/>
    <property type="project" value="UniProtKB-UniRule"/>
</dbReference>